<gene>
    <name evidence="5" type="ORF">H8R10_03840</name>
</gene>
<dbReference type="Gene3D" id="3.40.50.300">
    <property type="entry name" value="P-loop containing nucleotide triphosphate hydrolases"/>
    <property type="match status" value="2"/>
</dbReference>
<dbReference type="PANTHER" id="PTHR19211">
    <property type="entry name" value="ATP-BINDING TRANSPORT PROTEIN-RELATED"/>
    <property type="match status" value="1"/>
</dbReference>
<dbReference type="InterPro" id="IPR050611">
    <property type="entry name" value="ABCF"/>
</dbReference>
<dbReference type="InterPro" id="IPR003439">
    <property type="entry name" value="ABC_transporter-like_ATP-bd"/>
</dbReference>
<dbReference type="RefSeq" id="WP_191071413.1">
    <property type="nucleotide sequence ID" value="NZ_CP060506.1"/>
</dbReference>
<dbReference type="SUPFAM" id="SSF52540">
    <property type="entry name" value="P-loop containing nucleoside triphosphate hydrolases"/>
    <property type="match status" value="2"/>
</dbReference>
<dbReference type="AlphaFoldDB" id="A0A8I0KNJ9"/>
<comment type="caution">
    <text evidence="5">The sequence shown here is derived from an EMBL/GenBank/DDBJ whole genome shotgun (WGS) entry which is preliminary data.</text>
</comment>
<sequence length="539" mass="59083">MSVHAPLTVTHLAGGYPEWDVFRDLSFSVPAGQPTALIGDNGCGKTTLLRLLAGELPARAGMVSASGTVGYFRQESFADELAASAGDVLRAGIAADTALCERYVRACADLVDGGDDREIARLADEIDAREAWQAPERAEQMARAFRVDAASLGRDLDTVAMGELSGGERVRLRLAAFCAARCDVALLDEPTLHLDDDAIDALAAQVRSWPGVLIVASHDRHFLSHAVSTYLDFDPAPVLHAEEHGDCVTWWHGTWDEVVTQRRARDEAWRARYRRERDRITALRAAAHRDDEPARYRMHTEVKKAKRFFEDRHSAATTRIDARRAQRVREAEAAWVTKPPHQLRLDISSAPDRGVGFTLRNVEVAGRLAPVSIDVEPGEHVLVCGPNGAGKTTLLRLLGHEITPTGGHAALPDASAIASVSQFVSRRDDVDNLTVVDYARRLGVGVLDKGLVPGIIAHRRLCELSGGQRVRVNLAVGLARGAQLLLLDEPGNAIAPVVVTELEDQLRAWPATLVWVSHDRELRRRWWGRTLTLSPVQCR</sequence>
<dbReference type="GO" id="GO:0005524">
    <property type="term" value="F:ATP binding"/>
    <property type="evidence" value="ECO:0007669"/>
    <property type="project" value="UniProtKB-KW"/>
</dbReference>
<keyword evidence="1" id="KW-0677">Repeat</keyword>
<dbReference type="InterPro" id="IPR027417">
    <property type="entry name" value="P-loop_NTPase"/>
</dbReference>
<name>A0A8I0KNJ9_9ACTO</name>
<dbReference type="PROSITE" id="PS50893">
    <property type="entry name" value="ABC_TRANSPORTER_2"/>
    <property type="match status" value="2"/>
</dbReference>
<dbReference type="PROSITE" id="PS00211">
    <property type="entry name" value="ABC_TRANSPORTER_1"/>
    <property type="match status" value="1"/>
</dbReference>
<dbReference type="Proteomes" id="UP000627538">
    <property type="component" value="Unassembled WGS sequence"/>
</dbReference>
<dbReference type="InterPro" id="IPR003593">
    <property type="entry name" value="AAA+_ATPase"/>
</dbReference>
<protein>
    <submittedName>
        <fullName evidence="5">ABC-F family ATP-binding cassette domain-containing protein</fullName>
    </submittedName>
</protein>
<reference evidence="5 6" key="1">
    <citation type="submission" date="2020-08" db="EMBL/GenBank/DDBJ databases">
        <title>Winkia gen. nov., sp. nov., isolated from faeces of the Anser albifrons in China.</title>
        <authorList>
            <person name="Liu Q."/>
        </authorList>
    </citation>
    <scope>NUCLEOTIDE SEQUENCE [LARGE SCALE GENOMIC DNA]</scope>
    <source>
        <strain evidence="5 6">C62</strain>
    </source>
</reference>
<organism evidence="5 6">
    <name type="scientific">Nanchangia anserum</name>
    <dbReference type="NCBI Taxonomy" id="2692125"/>
    <lineage>
        <taxon>Bacteria</taxon>
        <taxon>Bacillati</taxon>
        <taxon>Actinomycetota</taxon>
        <taxon>Actinomycetes</taxon>
        <taxon>Actinomycetales</taxon>
        <taxon>Actinomycetaceae</taxon>
        <taxon>Nanchangia</taxon>
    </lineage>
</organism>
<keyword evidence="6" id="KW-1185">Reference proteome</keyword>
<feature type="domain" description="ABC transporter" evidence="4">
    <location>
        <begin position="350"/>
        <end position="538"/>
    </location>
</feature>
<feature type="domain" description="ABC transporter" evidence="4">
    <location>
        <begin position="7"/>
        <end position="260"/>
    </location>
</feature>
<evidence type="ECO:0000259" key="4">
    <source>
        <dbReference type="PROSITE" id="PS50893"/>
    </source>
</evidence>
<keyword evidence="3 5" id="KW-0067">ATP-binding</keyword>
<evidence type="ECO:0000256" key="1">
    <source>
        <dbReference type="ARBA" id="ARBA00022737"/>
    </source>
</evidence>
<dbReference type="Pfam" id="PF00005">
    <property type="entry name" value="ABC_tran"/>
    <property type="match status" value="2"/>
</dbReference>
<dbReference type="SMART" id="SM00382">
    <property type="entry name" value="AAA"/>
    <property type="match status" value="2"/>
</dbReference>
<dbReference type="PANTHER" id="PTHR19211:SF14">
    <property type="entry name" value="ATP-BINDING CASSETTE SUB-FAMILY F MEMBER 1"/>
    <property type="match status" value="1"/>
</dbReference>
<evidence type="ECO:0000313" key="5">
    <source>
        <dbReference type="EMBL" id="MBD3689361.1"/>
    </source>
</evidence>
<accession>A0A8I0KNJ9</accession>
<evidence type="ECO:0000256" key="2">
    <source>
        <dbReference type="ARBA" id="ARBA00022741"/>
    </source>
</evidence>
<evidence type="ECO:0000256" key="3">
    <source>
        <dbReference type="ARBA" id="ARBA00022840"/>
    </source>
</evidence>
<proteinExistence type="predicted"/>
<dbReference type="EMBL" id="JACRUO010000001">
    <property type="protein sequence ID" value="MBD3689361.1"/>
    <property type="molecule type" value="Genomic_DNA"/>
</dbReference>
<dbReference type="GO" id="GO:0016887">
    <property type="term" value="F:ATP hydrolysis activity"/>
    <property type="evidence" value="ECO:0007669"/>
    <property type="project" value="InterPro"/>
</dbReference>
<keyword evidence="2" id="KW-0547">Nucleotide-binding</keyword>
<evidence type="ECO:0000313" key="6">
    <source>
        <dbReference type="Proteomes" id="UP000627538"/>
    </source>
</evidence>
<dbReference type="InterPro" id="IPR017871">
    <property type="entry name" value="ABC_transporter-like_CS"/>
</dbReference>